<evidence type="ECO:0000313" key="3">
    <source>
        <dbReference type="EMBL" id="PRH88235.1"/>
    </source>
</evidence>
<dbReference type="GO" id="GO:0016491">
    <property type="term" value="F:oxidoreductase activity"/>
    <property type="evidence" value="ECO:0007669"/>
    <property type="project" value="UniProtKB-KW"/>
</dbReference>
<reference evidence="3 4" key="1">
    <citation type="submission" date="2018-02" db="EMBL/GenBank/DDBJ databases">
        <title>Whole genome sequencing of endophytic bacterium.</title>
        <authorList>
            <person name="Eedara R."/>
            <person name="Podile A.R."/>
        </authorList>
    </citation>
    <scope>NUCLEOTIDE SEQUENCE [LARGE SCALE GENOMIC DNA]</scope>
    <source>
        <strain evidence="3 4">RP1T</strain>
    </source>
</reference>
<dbReference type="InterPro" id="IPR020904">
    <property type="entry name" value="Sc_DH/Rdtase_CS"/>
</dbReference>
<proteinExistence type="inferred from homology"/>
<evidence type="ECO:0000313" key="4">
    <source>
        <dbReference type="Proteomes" id="UP000237682"/>
    </source>
</evidence>
<accession>A0A2S9QFY5</accession>
<keyword evidence="2" id="KW-0560">Oxidoreductase</keyword>
<dbReference type="PROSITE" id="PS00061">
    <property type="entry name" value="ADH_SHORT"/>
    <property type="match status" value="1"/>
</dbReference>
<evidence type="ECO:0000256" key="2">
    <source>
        <dbReference type="ARBA" id="ARBA00023002"/>
    </source>
</evidence>
<dbReference type="Gene3D" id="3.40.50.720">
    <property type="entry name" value="NAD(P)-binding Rossmann-like Domain"/>
    <property type="match status" value="1"/>
</dbReference>
<protein>
    <submittedName>
        <fullName evidence="3">NAD(P)-dependent oxidoreductase</fullName>
    </submittedName>
</protein>
<evidence type="ECO:0000256" key="1">
    <source>
        <dbReference type="ARBA" id="ARBA00006484"/>
    </source>
</evidence>
<dbReference type="PRINTS" id="PR00080">
    <property type="entry name" value="SDRFAMILY"/>
</dbReference>
<dbReference type="Pfam" id="PF13561">
    <property type="entry name" value="adh_short_C2"/>
    <property type="match status" value="1"/>
</dbReference>
<organism evidence="3 4">
    <name type="scientific">Labrys okinawensis</name>
    <dbReference type="NCBI Taxonomy" id="346911"/>
    <lineage>
        <taxon>Bacteria</taxon>
        <taxon>Pseudomonadati</taxon>
        <taxon>Pseudomonadota</taxon>
        <taxon>Alphaproteobacteria</taxon>
        <taxon>Hyphomicrobiales</taxon>
        <taxon>Xanthobacteraceae</taxon>
        <taxon>Labrys</taxon>
    </lineage>
</organism>
<name>A0A2S9QFY5_9HYPH</name>
<dbReference type="EMBL" id="PUEJ01000003">
    <property type="protein sequence ID" value="PRH88235.1"/>
    <property type="molecule type" value="Genomic_DNA"/>
</dbReference>
<dbReference type="PRINTS" id="PR00081">
    <property type="entry name" value="GDHRDH"/>
</dbReference>
<dbReference type="FunFam" id="3.40.50.720:FF:000084">
    <property type="entry name" value="Short-chain dehydrogenase reductase"/>
    <property type="match status" value="1"/>
</dbReference>
<dbReference type="AlphaFoldDB" id="A0A2S9QFY5"/>
<comment type="similarity">
    <text evidence="1">Belongs to the short-chain dehydrogenases/reductases (SDR) family.</text>
</comment>
<dbReference type="RefSeq" id="WP_105861901.1">
    <property type="nucleotide sequence ID" value="NZ_PUEJ01000003.1"/>
</dbReference>
<dbReference type="Proteomes" id="UP000237682">
    <property type="component" value="Unassembled WGS sequence"/>
</dbReference>
<dbReference type="InterPro" id="IPR002347">
    <property type="entry name" value="SDR_fam"/>
</dbReference>
<dbReference type="PANTHER" id="PTHR43639:SF1">
    <property type="entry name" value="SHORT-CHAIN DEHYDROGENASE_REDUCTASE FAMILY PROTEIN"/>
    <property type="match status" value="1"/>
</dbReference>
<dbReference type="PANTHER" id="PTHR43639">
    <property type="entry name" value="OXIDOREDUCTASE, SHORT-CHAIN DEHYDROGENASE/REDUCTASE FAMILY (AFU_ORTHOLOGUE AFUA_5G02870)"/>
    <property type="match status" value="1"/>
</dbReference>
<keyword evidence="4" id="KW-1185">Reference proteome</keyword>
<dbReference type="CDD" id="cd05233">
    <property type="entry name" value="SDR_c"/>
    <property type="match status" value="1"/>
</dbReference>
<comment type="caution">
    <text evidence="3">The sequence shown here is derived from an EMBL/GenBank/DDBJ whole genome shotgun (WGS) entry which is preliminary data.</text>
</comment>
<dbReference type="InterPro" id="IPR036291">
    <property type="entry name" value="NAD(P)-bd_dom_sf"/>
</dbReference>
<sequence length="250" mass="25839">MSQRPLLLVTGGSRGIGAAISLKAAQAGYDLVINYRSDHAAAEAVAQAARLAGARVLARAGDMAREDDIAALFAAVDDFGRLTHLVNNAGITGKSGRLADTDPAIIRETIDVNVTGAILVAREAARRLSTRLGGLGGAIVNMSSAAATLGSPGEYVWYAASKAAIDGLTYGLARELATEGVRVNAIQPGMVDTEIHARSTGDAGRVERIRPSIPMQRIGTAEEIADATLYLLSDAASYVTASILRVAGGR</sequence>
<dbReference type="OrthoDB" id="20590at2"/>
<gene>
    <name evidence="3" type="ORF">C5L14_10200</name>
</gene>
<dbReference type="SUPFAM" id="SSF51735">
    <property type="entry name" value="NAD(P)-binding Rossmann-fold domains"/>
    <property type="match status" value="1"/>
</dbReference>